<dbReference type="InterPro" id="IPR050327">
    <property type="entry name" value="Proton-linked_MCT"/>
</dbReference>
<evidence type="ECO:0000256" key="2">
    <source>
        <dbReference type="ARBA" id="ARBA00006727"/>
    </source>
</evidence>
<feature type="transmembrane region" description="Helical" evidence="8">
    <location>
        <begin position="403"/>
        <end position="423"/>
    </location>
</feature>
<dbReference type="EMBL" id="CP138591">
    <property type="protein sequence ID" value="WPH04274.1"/>
    <property type="molecule type" value="Genomic_DNA"/>
</dbReference>
<keyword evidence="4 8" id="KW-0812">Transmembrane</keyword>
<evidence type="ECO:0000256" key="6">
    <source>
        <dbReference type="ARBA" id="ARBA00023136"/>
    </source>
</evidence>
<feature type="transmembrane region" description="Helical" evidence="8">
    <location>
        <begin position="231"/>
        <end position="253"/>
    </location>
</feature>
<evidence type="ECO:0000313" key="10">
    <source>
        <dbReference type="EMBL" id="WPH04274.1"/>
    </source>
</evidence>
<feature type="region of interest" description="Disordered" evidence="7">
    <location>
        <begin position="1"/>
        <end position="34"/>
    </location>
</feature>
<reference evidence="10 11" key="1">
    <citation type="submission" date="2023-11" db="EMBL/GenBank/DDBJ databases">
        <title>An acidophilic fungus is an integral part of prey digestion in a carnivorous sundew plant.</title>
        <authorList>
            <person name="Tsai I.J."/>
        </authorList>
    </citation>
    <scope>NUCLEOTIDE SEQUENCE [LARGE SCALE GENOMIC DNA]</scope>
    <source>
        <strain evidence="10">169a</strain>
    </source>
</reference>
<dbReference type="GO" id="GO:0022857">
    <property type="term" value="F:transmembrane transporter activity"/>
    <property type="evidence" value="ECO:0007669"/>
    <property type="project" value="InterPro"/>
</dbReference>
<feature type="transmembrane region" description="Helical" evidence="8">
    <location>
        <begin position="366"/>
        <end position="391"/>
    </location>
</feature>
<feature type="compositionally biased region" description="Polar residues" evidence="7">
    <location>
        <begin position="8"/>
        <end position="24"/>
    </location>
</feature>
<feature type="transmembrane region" description="Helical" evidence="8">
    <location>
        <begin position="113"/>
        <end position="135"/>
    </location>
</feature>
<evidence type="ECO:0000256" key="7">
    <source>
        <dbReference type="SAM" id="MobiDB-lite"/>
    </source>
</evidence>
<dbReference type="PROSITE" id="PS50850">
    <property type="entry name" value="MFS"/>
    <property type="match status" value="1"/>
</dbReference>
<dbReference type="GO" id="GO:0016020">
    <property type="term" value="C:membrane"/>
    <property type="evidence" value="ECO:0007669"/>
    <property type="project" value="UniProtKB-SubCell"/>
</dbReference>
<dbReference type="Pfam" id="PF07690">
    <property type="entry name" value="MFS_1"/>
    <property type="match status" value="1"/>
</dbReference>
<feature type="transmembrane region" description="Helical" evidence="8">
    <location>
        <begin position="435"/>
        <end position="453"/>
    </location>
</feature>
<organism evidence="10 11">
    <name type="scientific">Acrodontium crateriforme</name>
    <dbReference type="NCBI Taxonomy" id="150365"/>
    <lineage>
        <taxon>Eukaryota</taxon>
        <taxon>Fungi</taxon>
        <taxon>Dikarya</taxon>
        <taxon>Ascomycota</taxon>
        <taxon>Pezizomycotina</taxon>
        <taxon>Dothideomycetes</taxon>
        <taxon>Dothideomycetidae</taxon>
        <taxon>Mycosphaerellales</taxon>
        <taxon>Teratosphaeriaceae</taxon>
        <taxon>Acrodontium</taxon>
    </lineage>
</organism>
<dbReference type="PANTHER" id="PTHR11360">
    <property type="entry name" value="MONOCARBOXYLATE TRANSPORTER"/>
    <property type="match status" value="1"/>
</dbReference>
<feature type="domain" description="Major facilitator superfamily (MFS) profile" evidence="9">
    <location>
        <begin position="71"/>
        <end position="463"/>
    </location>
</feature>
<name>A0AAQ3RAI8_9PEZI</name>
<protein>
    <recommendedName>
        <fullName evidence="9">Major facilitator superfamily (MFS) profile domain-containing protein</fullName>
    </recommendedName>
</protein>
<feature type="transmembrane region" description="Helical" evidence="8">
    <location>
        <begin position="199"/>
        <end position="219"/>
    </location>
</feature>
<dbReference type="CDD" id="cd17352">
    <property type="entry name" value="MFS_MCT_SLC16"/>
    <property type="match status" value="1"/>
</dbReference>
<proteinExistence type="inferred from homology"/>
<evidence type="ECO:0000313" key="11">
    <source>
        <dbReference type="Proteomes" id="UP001303373"/>
    </source>
</evidence>
<feature type="transmembrane region" description="Helical" evidence="8">
    <location>
        <begin position="70"/>
        <end position="90"/>
    </location>
</feature>
<keyword evidence="3" id="KW-0813">Transport</keyword>
<feature type="transmembrane region" description="Helical" evidence="8">
    <location>
        <begin position="167"/>
        <end position="187"/>
    </location>
</feature>
<dbReference type="AlphaFoldDB" id="A0AAQ3RAI8"/>
<feature type="transmembrane region" description="Helical" evidence="8">
    <location>
        <begin position="339"/>
        <end position="360"/>
    </location>
</feature>
<dbReference type="Gene3D" id="1.20.1250.20">
    <property type="entry name" value="MFS general substrate transporter like domains"/>
    <property type="match status" value="2"/>
</dbReference>
<dbReference type="Proteomes" id="UP001303373">
    <property type="component" value="Chromosome 12"/>
</dbReference>
<comment type="similarity">
    <text evidence="2">Belongs to the major facilitator superfamily. Monocarboxylate porter (TC 2.A.1.13) family.</text>
</comment>
<keyword evidence="5 8" id="KW-1133">Transmembrane helix</keyword>
<dbReference type="PANTHER" id="PTHR11360:SF224">
    <property type="entry name" value="MAJOR FACILITATOR SUPERFAMILY (MFS) PROFILE DOMAIN-CONTAINING PROTEIN-RELATED"/>
    <property type="match status" value="1"/>
</dbReference>
<evidence type="ECO:0000256" key="3">
    <source>
        <dbReference type="ARBA" id="ARBA00022448"/>
    </source>
</evidence>
<evidence type="ECO:0000256" key="1">
    <source>
        <dbReference type="ARBA" id="ARBA00004141"/>
    </source>
</evidence>
<accession>A0AAQ3RAI8</accession>
<evidence type="ECO:0000256" key="5">
    <source>
        <dbReference type="ARBA" id="ARBA00022989"/>
    </source>
</evidence>
<dbReference type="SUPFAM" id="SSF103473">
    <property type="entry name" value="MFS general substrate transporter"/>
    <property type="match status" value="1"/>
</dbReference>
<keyword evidence="11" id="KW-1185">Reference proteome</keyword>
<feature type="transmembrane region" description="Helical" evidence="8">
    <location>
        <begin position="274"/>
        <end position="294"/>
    </location>
</feature>
<dbReference type="InterPro" id="IPR011701">
    <property type="entry name" value="MFS"/>
</dbReference>
<evidence type="ECO:0000256" key="8">
    <source>
        <dbReference type="SAM" id="Phobius"/>
    </source>
</evidence>
<dbReference type="InterPro" id="IPR020846">
    <property type="entry name" value="MFS_dom"/>
</dbReference>
<evidence type="ECO:0000256" key="4">
    <source>
        <dbReference type="ARBA" id="ARBA00022692"/>
    </source>
</evidence>
<keyword evidence="6 8" id="KW-0472">Membrane</keyword>
<comment type="subcellular location">
    <subcellularLocation>
        <location evidence="1">Membrane</location>
        <topology evidence="1">Multi-pass membrane protein</topology>
    </subcellularLocation>
</comment>
<feature type="transmembrane region" description="Helical" evidence="8">
    <location>
        <begin position="142"/>
        <end position="161"/>
    </location>
</feature>
<feature type="transmembrane region" description="Helical" evidence="8">
    <location>
        <begin position="314"/>
        <end position="332"/>
    </location>
</feature>
<sequence length="463" mass="49737">MGVADVLTDNSPKSSLDTTPNGRHSYSKETSELPTVTQIAETVHHTSHEPEVDSSVDQPQYDRSNIDRGFTAWLVVLGAWCSSFCSYGWINSVGIFQEYYESGPLHQYTPSQIAWIPSLQIFFMSALGPVLGQIFDRYGPRYLLLAGSLMHVFGLMMASISSEYYQFLLSQGVCSAIGVAAVFLSAIGCVSGWFDKRRGLAFGVLATGSSIGGVVFPIMLNKLIDTVGYGWAMRTAAFLIAGMLVIANFTICMHHPPSPKRISRKQMKTPFRELAFVFLLAGLFFVPFGLYTPINYLPTAAIKAGTKKDLAQNLVTFYNAASLVGRLSSGYLADKLGRFNVFITACYVSGILIVAMWIPASNDATVITFSVLFGLFSGAYISLMAALVSQLSPIEEIGYRNGLTNLVSAVGGLVTAPIAGAILQKPGGLAGMKAFAGGFILVGTTGVLASRLAKTGLTFKAVF</sequence>
<evidence type="ECO:0000259" key="9">
    <source>
        <dbReference type="PROSITE" id="PS50850"/>
    </source>
</evidence>
<dbReference type="InterPro" id="IPR036259">
    <property type="entry name" value="MFS_trans_sf"/>
</dbReference>
<gene>
    <name evidence="10" type="ORF">R9X50_00716300</name>
</gene>